<dbReference type="PANTHER" id="PTHR47234">
    <property type="match status" value="1"/>
</dbReference>
<proteinExistence type="predicted"/>
<feature type="region of interest" description="Disordered" evidence="4">
    <location>
        <begin position="48"/>
        <end position="74"/>
    </location>
</feature>
<reference evidence="5 6" key="1">
    <citation type="submission" date="2015-06" db="EMBL/GenBank/DDBJ databases">
        <authorList>
            <person name="Kim K.M."/>
        </authorList>
    </citation>
    <scope>NUCLEOTIDE SEQUENCE [LARGE SCALE GENOMIC DNA]</scope>
    <source>
        <strain evidence="5 6">KCTC 22370</strain>
    </source>
</reference>
<dbReference type="KEGG" id="amx:AM2010_79"/>
<evidence type="ECO:0000256" key="2">
    <source>
        <dbReference type="ARBA" id="ARBA00023136"/>
    </source>
</evidence>
<evidence type="ECO:0000313" key="5">
    <source>
        <dbReference type="EMBL" id="AKM06171.1"/>
    </source>
</evidence>
<dbReference type="SUPFAM" id="SSF56935">
    <property type="entry name" value="Porins"/>
    <property type="match status" value="1"/>
</dbReference>
<evidence type="ECO:0000256" key="1">
    <source>
        <dbReference type="ARBA" id="ARBA00004442"/>
    </source>
</evidence>
<evidence type="ECO:0000313" key="6">
    <source>
        <dbReference type="Proteomes" id="UP000037643"/>
    </source>
</evidence>
<comment type="subcellular location">
    <subcellularLocation>
        <location evidence="1">Cell outer membrane</location>
    </subcellularLocation>
</comment>
<sequence length="874" mass="92334">MKRPAAPPNPGGTTGAGVRGAGAVVRYGGGLAVALAIILPLHPASATATARDRDSASSASAAPDETGDRAGRDADIVVTAPRYGEAEVAAETEIAEDEIASHGAGTISELLERLGPLIDPSGEEPVILVNGKDVGFDRSILAYPPEALQRMGVLEPNAAARYGHPAGKRVVNLVLKKRFASRNAELAARTPTRGGRHGGDLGVGQVAISGPTRWNVQGRVSYDSALRESARDVQRGTVDLVGYIAALDGGEIDPALSAIAGEIVTVAPPPDPSDTGQPALADFAGVRDPASVVEAARFASLLPAQRTLSLNLGASRRLGAFNASVNLTATASDSTDRRGLPHISAVLPAANRWSPFAGDVALVRPLAGDTALRNENDTRSLSISATLSGRIVGWRTNVSAVYGHNRGRNLREHGVDLEQVQSGLDDDAGFNPYRPWSRSLLSATRSRSDSDNLSVRLNAAKPLFELAAAPVNATLTLDAMNSQSRFTPLDRLGNAQPGGTRTTYRRGGGELALSIPLARRDETGLLPLGDLSLDLAAGGQASSGSALRRQYSAGFTWSPVAFVRLRGNFEHRETAPSNDDLGAPRVETVKRVYDFVRQEIAEPIWITGGNPALDRGSQRALSLSAQLRPPDSRAITVDIRYRRNEGRGGIAPFPELTPVTEAAFPERITRDGAGRLVAVDARSINIARSSQAELVSGISLRLPDPAGASGLRATPGRDPLRYTLSVNHTWKLESELLVHSGAPLIDRLAETGQPRHALSARATIGRKALGANLQATWSSRSRVKASAAASAGSDFLYRPPVTVDLGLFVEPGALSSNPDDAGWLANLRLSLDVDNLFDSYRRVTLSDGSVPPGFARYEVDPLGRLVKLAVRKRF</sequence>
<keyword evidence="2" id="KW-0472">Membrane</keyword>
<dbReference type="Proteomes" id="UP000037643">
    <property type="component" value="Chromosome"/>
</dbReference>
<keyword evidence="6" id="KW-1185">Reference proteome</keyword>
<accession>A0A0G3X6C7</accession>
<keyword evidence="5" id="KW-0675">Receptor</keyword>
<dbReference type="PANTHER" id="PTHR47234:SF1">
    <property type="entry name" value="TONB-DEPENDENT RECEPTOR"/>
    <property type="match status" value="1"/>
</dbReference>
<dbReference type="RefSeq" id="WP_150115308.1">
    <property type="nucleotide sequence ID" value="NZ_CP011805.1"/>
</dbReference>
<organism evidence="5 6">
    <name type="scientific">Pelagerythrobacter marensis</name>
    <dbReference type="NCBI Taxonomy" id="543877"/>
    <lineage>
        <taxon>Bacteria</taxon>
        <taxon>Pseudomonadati</taxon>
        <taxon>Pseudomonadota</taxon>
        <taxon>Alphaproteobacteria</taxon>
        <taxon>Sphingomonadales</taxon>
        <taxon>Erythrobacteraceae</taxon>
        <taxon>Pelagerythrobacter</taxon>
    </lineage>
</organism>
<dbReference type="STRING" id="543877.AM2010_79"/>
<evidence type="ECO:0000256" key="4">
    <source>
        <dbReference type="SAM" id="MobiDB-lite"/>
    </source>
</evidence>
<dbReference type="OrthoDB" id="7224136at2"/>
<name>A0A0G3X6C7_9SPHN</name>
<dbReference type="Gene3D" id="2.40.170.20">
    <property type="entry name" value="TonB-dependent receptor, beta-barrel domain"/>
    <property type="match status" value="1"/>
</dbReference>
<gene>
    <name evidence="5" type="ORF">AM2010_79</name>
</gene>
<protein>
    <submittedName>
        <fullName evidence="5">TonB-dependent receptor-like protein</fullName>
    </submittedName>
</protein>
<evidence type="ECO:0000256" key="3">
    <source>
        <dbReference type="ARBA" id="ARBA00023237"/>
    </source>
</evidence>
<dbReference type="PATRIC" id="fig|543877.4.peg.81"/>
<dbReference type="InterPro" id="IPR036942">
    <property type="entry name" value="Beta-barrel_TonB_sf"/>
</dbReference>
<dbReference type="AlphaFoldDB" id="A0A0G3X6C7"/>
<dbReference type="EMBL" id="CP011805">
    <property type="protein sequence ID" value="AKM06171.1"/>
    <property type="molecule type" value="Genomic_DNA"/>
</dbReference>
<keyword evidence="3" id="KW-0998">Cell outer membrane</keyword>
<dbReference type="GO" id="GO:0009279">
    <property type="term" value="C:cell outer membrane"/>
    <property type="evidence" value="ECO:0007669"/>
    <property type="project" value="UniProtKB-SubCell"/>
</dbReference>